<dbReference type="Proteomes" id="UP000254559">
    <property type="component" value="Unassembled WGS sequence"/>
</dbReference>
<protein>
    <submittedName>
        <fullName evidence="1">Haloacid dehalogenase-like hydrolase</fullName>
        <ecNumber evidence="1">3.1.3.-</ecNumber>
    </submittedName>
</protein>
<evidence type="ECO:0000313" key="2">
    <source>
        <dbReference type="Proteomes" id="UP000254559"/>
    </source>
</evidence>
<name>A0A9X8XH62_STREQ</name>
<evidence type="ECO:0000313" key="1">
    <source>
        <dbReference type="EMBL" id="SUN62343.1"/>
    </source>
</evidence>
<sequence length="204" mass="23208">MIKLIATDMDGTFLRDDKSYDIARFERILQRLKQHDIRFVVASGNQYRLLTSKFPKDYQDLTFISENGAHIVSQEQDLVQFFQSSKQIETLVAYLQEHFPQVEISLTGDKAAYVLDTISDDIKVFLKLHLPVMEEVESLLPLPKDHFYKTVLVVPNGNTQPVIDAITNDLTELNLVPTASGYGSIDVITHGIHKAWGLEQLMTK</sequence>
<dbReference type="PANTHER" id="PTHR10000:SF53">
    <property type="entry name" value="5-AMINO-6-(5-PHOSPHO-D-RIBITYLAMINO)URACIL PHOSPHATASE YBJI-RELATED"/>
    <property type="match status" value="1"/>
</dbReference>
<comment type="caution">
    <text evidence="1">The sequence shown here is derived from an EMBL/GenBank/DDBJ whole genome shotgun (WGS) entry which is preliminary data.</text>
</comment>
<reference evidence="1 2" key="1">
    <citation type="submission" date="2018-06" db="EMBL/GenBank/DDBJ databases">
        <authorList>
            <consortium name="Pathogen Informatics"/>
            <person name="Doyle S."/>
        </authorList>
    </citation>
    <scope>NUCLEOTIDE SEQUENCE [LARGE SCALE GENOMIC DNA]</scope>
    <source>
        <strain evidence="1 2">NCTC11564</strain>
    </source>
</reference>
<dbReference type="EC" id="3.1.3.-" evidence="1"/>
<dbReference type="SUPFAM" id="SSF56784">
    <property type="entry name" value="HAD-like"/>
    <property type="match status" value="1"/>
</dbReference>
<keyword evidence="1" id="KW-0378">Hydrolase</keyword>
<dbReference type="InterPro" id="IPR023214">
    <property type="entry name" value="HAD_sf"/>
</dbReference>
<dbReference type="Gene3D" id="3.40.50.1000">
    <property type="entry name" value="HAD superfamily/HAD-like"/>
    <property type="match status" value="1"/>
</dbReference>
<dbReference type="GO" id="GO:0016791">
    <property type="term" value="F:phosphatase activity"/>
    <property type="evidence" value="ECO:0007669"/>
    <property type="project" value="TreeGrafter"/>
</dbReference>
<organism evidence="1 2">
    <name type="scientific">Streptococcus dysgalactiae subsp. equisimilis</name>
    <name type="common">Streptococcus equisimilis</name>
    <dbReference type="NCBI Taxonomy" id="119602"/>
    <lineage>
        <taxon>Bacteria</taxon>
        <taxon>Bacillati</taxon>
        <taxon>Bacillota</taxon>
        <taxon>Bacilli</taxon>
        <taxon>Lactobacillales</taxon>
        <taxon>Streptococcaceae</taxon>
        <taxon>Streptococcus</taxon>
    </lineage>
</organism>
<dbReference type="PANTHER" id="PTHR10000">
    <property type="entry name" value="PHOSPHOSERINE PHOSPHATASE"/>
    <property type="match status" value="1"/>
</dbReference>
<dbReference type="InterPro" id="IPR036412">
    <property type="entry name" value="HAD-like_sf"/>
</dbReference>
<accession>A0A9X8XH62</accession>
<dbReference type="GO" id="GO:0000287">
    <property type="term" value="F:magnesium ion binding"/>
    <property type="evidence" value="ECO:0007669"/>
    <property type="project" value="TreeGrafter"/>
</dbReference>
<dbReference type="Pfam" id="PF08282">
    <property type="entry name" value="Hydrolase_3"/>
    <property type="match status" value="1"/>
</dbReference>
<dbReference type="AlphaFoldDB" id="A0A9X8XH62"/>
<gene>
    <name evidence="1" type="primary">ybjI_1</name>
    <name evidence="1" type="ORF">NCTC11564_00450</name>
</gene>
<dbReference type="EMBL" id="UHFO01000001">
    <property type="protein sequence ID" value="SUN62343.1"/>
    <property type="molecule type" value="Genomic_DNA"/>
</dbReference>
<dbReference type="GO" id="GO:0005829">
    <property type="term" value="C:cytosol"/>
    <property type="evidence" value="ECO:0007669"/>
    <property type="project" value="TreeGrafter"/>
</dbReference>
<dbReference type="Gene3D" id="3.30.1240.10">
    <property type="match status" value="1"/>
</dbReference>
<proteinExistence type="predicted"/>